<evidence type="ECO:0000313" key="1">
    <source>
        <dbReference type="EMBL" id="KAI3738551.1"/>
    </source>
</evidence>
<organism evidence="1 2">
    <name type="scientific">Cichorium intybus</name>
    <name type="common">Chicory</name>
    <dbReference type="NCBI Taxonomy" id="13427"/>
    <lineage>
        <taxon>Eukaryota</taxon>
        <taxon>Viridiplantae</taxon>
        <taxon>Streptophyta</taxon>
        <taxon>Embryophyta</taxon>
        <taxon>Tracheophyta</taxon>
        <taxon>Spermatophyta</taxon>
        <taxon>Magnoliopsida</taxon>
        <taxon>eudicotyledons</taxon>
        <taxon>Gunneridae</taxon>
        <taxon>Pentapetalae</taxon>
        <taxon>asterids</taxon>
        <taxon>campanulids</taxon>
        <taxon>Asterales</taxon>
        <taxon>Asteraceae</taxon>
        <taxon>Cichorioideae</taxon>
        <taxon>Cichorieae</taxon>
        <taxon>Cichoriinae</taxon>
        <taxon>Cichorium</taxon>
    </lineage>
</organism>
<gene>
    <name evidence="1" type="ORF">L2E82_28587</name>
</gene>
<dbReference type="EMBL" id="CM042013">
    <property type="protein sequence ID" value="KAI3738551.1"/>
    <property type="molecule type" value="Genomic_DNA"/>
</dbReference>
<evidence type="ECO:0000313" key="2">
    <source>
        <dbReference type="Proteomes" id="UP001055811"/>
    </source>
</evidence>
<reference evidence="1 2" key="2">
    <citation type="journal article" date="2022" name="Mol. Ecol. Resour.">
        <title>The genomes of chicory, endive, great burdock and yacon provide insights into Asteraceae paleo-polyploidization history and plant inulin production.</title>
        <authorList>
            <person name="Fan W."/>
            <person name="Wang S."/>
            <person name="Wang H."/>
            <person name="Wang A."/>
            <person name="Jiang F."/>
            <person name="Liu H."/>
            <person name="Zhao H."/>
            <person name="Xu D."/>
            <person name="Zhang Y."/>
        </authorList>
    </citation>
    <scope>NUCLEOTIDE SEQUENCE [LARGE SCALE GENOMIC DNA]</scope>
    <source>
        <strain evidence="2">cv. Punajuju</strain>
        <tissue evidence="1">Leaves</tissue>
    </source>
</reference>
<protein>
    <submittedName>
        <fullName evidence="1">Uncharacterized protein</fullName>
    </submittedName>
</protein>
<keyword evidence="2" id="KW-1185">Reference proteome</keyword>
<reference evidence="2" key="1">
    <citation type="journal article" date="2022" name="Mol. Ecol. Resour.">
        <title>The genomes of chicory, endive, great burdock and yacon provide insights into Asteraceae palaeo-polyploidization history and plant inulin production.</title>
        <authorList>
            <person name="Fan W."/>
            <person name="Wang S."/>
            <person name="Wang H."/>
            <person name="Wang A."/>
            <person name="Jiang F."/>
            <person name="Liu H."/>
            <person name="Zhao H."/>
            <person name="Xu D."/>
            <person name="Zhang Y."/>
        </authorList>
    </citation>
    <scope>NUCLEOTIDE SEQUENCE [LARGE SCALE GENOMIC DNA]</scope>
    <source>
        <strain evidence="2">cv. Punajuju</strain>
    </source>
</reference>
<comment type="caution">
    <text evidence="1">The sequence shown here is derived from an EMBL/GenBank/DDBJ whole genome shotgun (WGS) entry which is preliminary data.</text>
</comment>
<sequence>MKSSQLMTEIDPSVGVTAGMEDLGEVKVNLIERGKTGVNERRLYSWVGIETGETKGIERESVYVEDREEPETEKPFATFKRKLSPSS</sequence>
<proteinExistence type="predicted"/>
<name>A0ACB9CWI9_CICIN</name>
<accession>A0ACB9CWI9</accession>
<dbReference type="Proteomes" id="UP001055811">
    <property type="component" value="Linkage Group LG05"/>
</dbReference>